<organism evidence="2 3">
    <name type="scientific">Acorus gramineus</name>
    <name type="common">Dwarf sweet flag</name>
    <dbReference type="NCBI Taxonomy" id="55184"/>
    <lineage>
        <taxon>Eukaryota</taxon>
        <taxon>Viridiplantae</taxon>
        <taxon>Streptophyta</taxon>
        <taxon>Embryophyta</taxon>
        <taxon>Tracheophyta</taxon>
        <taxon>Spermatophyta</taxon>
        <taxon>Magnoliopsida</taxon>
        <taxon>Liliopsida</taxon>
        <taxon>Acoraceae</taxon>
        <taxon>Acorus</taxon>
    </lineage>
</organism>
<feature type="transmembrane region" description="Helical" evidence="1">
    <location>
        <begin position="200"/>
        <end position="222"/>
    </location>
</feature>
<keyword evidence="1" id="KW-0472">Membrane</keyword>
<keyword evidence="1" id="KW-0812">Transmembrane</keyword>
<dbReference type="PANTHER" id="PTHR46610:SF20">
    <property type="entry name" value="OS05G0181300 PROTEIN"/>
    <property type="match status" value="1"/>
</dbReference>
<keyword evidence="1" id="KW-1133">Transmembrane helix</keyword>
<reference evidence="2" key="2">
    <citation type="submission" date="2023-06" db="EMBL/GenBank/DDBJ databases">
        <authorList>
            <person name="Ma L."/>
            <person name="Liu K.-W."/>
            <person name="Li Z."/>
            <person name="Hsiao Y.-Y."/>
            <person name="Qi Y."/>
            <person name="Fu T."/>
            <person name="Tang G."/>
            <person name="Zhang D."/>
            <person name="Sun W.-H."/>
            <person name="Liu D.-K."/>
            <person name="Li Y."/>
            <person name="Chen G.-Z."/>
            <person name="Liu X.-D."/>
            <person name="Liao X.-Y."/>
            <person name="Jiang Y.-T."/>
            <person name="Yu X."/>
            <person name="Hao Y."/>
            <person name="Huang J."/>
            <person name="Zhao X.-W."/>
            <person name="Ke S."/>
            <person name="Chen Y.-Y."/>
            <person name="Wu W.-L."/>
            <person name="Hsu J.-L."/>
            <person name="Lin Y.-F."/>
            <person name="Huang M.-D."/>
            <person name="Li C.-Y."/>
            <person name="Huang L."/>
            <person name="Wang Z.-W."/>
            <person name="Zhao X."/>
            <person name="Zhong W.-Y."/>
            <person name="Peng D.-H."/>
            <person name="Ahmad S."/>
            <person name="Lan S."/>
            <person name="Zhang J.-S."/>
            <person name="Tsai W.-C."/>
            <person name="Van De Peer Y."/>
            <person name="Liu Z.-J."/>
        </authorList>
    </citation>
    <scope>NUCLEOTIDE SEQUENCE</scope>
    <source>
        <strain evidence="2">SCP</strain>
        <tissue evidence="2">Leaves</tissue>
    </source>
</reference>
<feature type="transmembrane region" description="Helical" evidence="1">
    <location>
        <begin position="138"/>
        <end position="156"/>
    </location>
</feature>
<gene>
    <name evidence="2" type="ORF">QJS04_geneDACA013342</name>
</gene>
<protein>
    <submittedName>
        <fullName evidence="2">Uncharacterized protein</fullName>
    </submittedName>
</protein>
<feature type="transmembrane region" description="Helical" evidence="1">
    <location>
        <begin position="106"/>
        <end position="126"/>
    </location>
</feature>
<dbReference type="AlphaFoldDB" id="A0AAV9A875"/>
<accession>A0AAV9A875</accession>
<sequence length="422" mass="47547">MVLTVLTIRKARPMVFSYDGYPCIIFRFLSDIAAGIGGDGPSAIVALGVDGCSQKGHSDEEMERRIMEEEIRFEKTTKLGIQETRNDRANFSSWTPEQPIPQSTTILNILISCMGFVLPMAILILQSMVAIHRSRNDATIIVFIVFLDIGIALLFCSIRDHEKAPVGSKQREKHKILIWFLATLLNVGFAYRVTMMMPLVVSWVLWSLVAVTTIGTFHIYFLRPDEKIIKVRGDAIKEPKPGFTNAEAITIKTINSRPKETTIHILDFPTNWMNLQDTLTSTHLKPRLAVGALGDKPLVVNVGAFPVLLGFDSPWERFFSFSQHPIKEDVKGLCYFQFKEINKKKKFSKVFEKHQGISKGYPTKWYQSLVDMIHNPNPPGFRITEFTESQSHLSTKQALSVGSPVTTNTNPIMQKAEMAAVQ</sequence>
<keyword evidence="3" id="KW-1185">Reference proteome</keyword>
<feature type="transmembrane region" description="Helical" evidence="1">
    <location>
        <begin position="176"/>
        <end position="194"/>
    </location>
</feature>
<dbReference type="PANTHER" id="PTHR46610">
    <property type="entry name" value="OS05G0181300 PROTEIN"/>
    <property type="match status" value="1"/>
</dbReference>
<proteinExistence type="predicted"/>
<name>A0AAV9A875_ACOGR</name>
<evidence type="ECO:0000313" key="2">
    <source>
        <dbReference type="EMBL" id="KAK1260318.1"/>
    </source>
</evidence>
<comment type="caution">
    <text evidence="2">The sequence shown here is derived from an EMBL/GenBank/DDBJ whole genome shotgun (WGS) entry which is preliminary data.</text>
</comment>
<evidence type="ECO:0000313" key="3">
    <source>
        <dbReference type="Proteomes" id="UP001179952"/>
    </source>
</evidence>
<dbReference type="Pfam" id="PF20100">
    <property type="entry name" value="DUF6490"/>
    <property type="match status" value="1"/>
</dbReference>
<evidence type="ECO:0000256" key="1">
    <source>
        <dbReference type="SAM" id="Phobius"/>
    </source>
</evidence>
<dbReference type="EMBL" id="JAUJYN010000011">
    <property type="protein sequence ID" value="KAK1260318.1"/>
    <property type="molecule type" value="Genomic_DNA"/>
</dbReference>
<reference evidence="2" key="1">
    <citation type="journal article" date="2023" name="Nat. Commun.">
        <title>Diploid and tetraploid genomes of Acorus and the evolution of monocots.</title>
        <authorList>
            <person name="Ma L."/>
            <person name="Liu K.W."/>
            <person name="Li Z."/>
            <person name="Hsiao Y.Y."/>
            <person name="Qi Y."/>
            <person name="Fu T."/>
            <person name="Tang G.D."/>
            <person name="Zhang D."/>
            <person name="Sun W.H."/>
            <person name="Liu D.K."/>
            <person name="Li Y."/>
            <person name="Chen G.Z."/>
            <person name="Liu X.D."/>
            <person name="Liao X.Y."/>
            <person name="Jiang Y.T."/>
            <person name="Yu X."/>
            <person name="Hao Y."/>
            <person name="Huang J."/>
            <person name="Zhao X.W."/>
            <person name="Ke S."/>
            <person name="Chen Y.Y."/>
            <person name="Wu W.L."/>
            <person name="Hsu J.L."/>
            <person name="Lin Y.F."/>
            <person name="Huang M.D."/>
            <person name="Li C.Y."/>
            <person name="Huang L."/>
            <person name="Wang Z.W."/>
            <person name="Zhao X."/>
            <person name="Zhong W.Y."/>
            <person name="Peng D.H."/>
            <person name="Ahmad S."/>
            <person name="Lan S."/>
            <person name="Zhang J.S."/>
            <person name="Tsai W.C."/>
            <person name="Van de Peer Y."/>
            <person name="Liu Z.J."/>
        </authorList>
    </citation>
    <scope>NUCLEOTIDE SEQUENCE</scope>
    <source>
        <strain evidence="2">SCP</strain>
    </source>
</reference>
<dbReference type="InterPro" id="IPR045501">
    <property type="entry name" value="DUF6490"/>
</dbReference>
<dbReference type="Proteomes" id="UP001179952">
    <property type="component" value="Unassembled WGS sequence"/>
</dbReference>